<dbReference type="Proteomes" id="UP001143856">
    <property type="component" value="Unassembled WGS sequence"/>
</dbReference>
<protein>
    <submittedName>
        <fullName evidence="1">Uncharacterized protein</fullName>
    </submittedName>
</protein>
<proteinExistence type="predicted"/>
<reference evidence="1" key="1">
    <citation type="submission" date="2022-10" db="EMBL/GenBank/DDBJ databases">
        <title>Genome Sequence of Xylaria curta.</title>
        <authorList>
            <person name="Buettner E."/>
        </authorList>
    </citation>
    <scope>NUCLEOTIDE SEQUENCE</scope>
    <source>
        <strain evidence="1">Babe10</strain>
    </source>
</reference>
<gene>
    <name evidence="1" type="ORF">NUW58_g8471</name>
</gene>
<sequence>MANYDSDSSAGEEDDFTETNVLLGYASKDPGDDSISRLGGRPVSHALSAEKQTKDKSPSVSGPSKMHHLQGPHGPPPPTKRRTPRPVPRPRAAALRLHLQEEDLPAEKWKHTGPTKPASRARKQGRSAE</sequence>
<evidence type="ECO:0000313" key="1">
    <source>
        <dbReference type="EMBL" id="KAJ2975043.1"/>
    </source>
</evidence>
<keyword evidence="2" id="KW-1185">Reference proteome</keyword>
<organism evidence="1 2">
    <name type="scientific">Xylaria curta</name>
    <dbReference type="NCBI Taxonomy" id="42375"/>
    <lineage>
        <taxon>Eukaryota</taxon>
        <taxon>Fungi</taxon>
        <taxon>Dikarya</taxon>
        <taxon>Ascomycota</taxon>
        <taxon>Pezizomycotina</taxon>
        <taxon>Sordariomycetes</taxon>
        <taxon>Xylariomycetidae</taxon>
        <taxon>Xylariales</taxon>
        <taxon>Xylariaceae</taxon>
        <taxon>Xylaria</taxon>
    </lineage>
</organism>
<comment type="caution">
    <text evidence="1">The sequence shown here is derived from an EMBL/GenBank/DDBJ whole genome shotgun (WGS) entry which is preliminary data.</text>
</comment>
<name>A0ACC1N7R9_9PEZI</name>
<accession>A0ACC1N7R9</accession>
<evidence type="ECO:0000313" key="2">
    <source>
        <dbReference type="Proteomes" id="UP001143856"/>
    </source>
</evidence>
<dbReference type="EMBL" id="JAPDGR010002600">
    <property type="protein sequence ID" value="KAJ2975043.1"/>
    <property type="molecule type" value="Genomic_DNA"/>
</dbReference>